<keyword evidence="5" id="KW-1185">Reference proteome</keyword>
<feature type="domain" description="Class II aldolase/adducin N-terminal" evidence="3">
    <location>
        <begin position="6"/>
        <end position="182"/>
    </location>
</feature>
<dbReference type="EMBL" id="JAACYA010000001">
    <property type="protein sequence ID" value="MBK3331495.1"/>
    <property type="molecule type" value="Genomic_DNA"/>
</dbReference>
<keyword evidence="1" id="KW-0479">Metal-binding</keyword>
<dbReference type="Gene3D" id="3.40.225.10">
    <property type="entry name" value="Class II aldolase/adducin N-terminal domain"/>
    <property type="match status" value="1"/>
</dbReference>
<dbReference type="PANTHER" id="PTHR22789">
    <property type="entry name" value="FUCULOSE PHOSPHATE ALDOLASE"/>
    <property type="match status" value="1"/>
</dbReference>
<comment type="caution">
    <text evidence="4">The sequence shown here is derived from an EMBL/GenBank/DDBJ whole genome shotgun (WGS) entry which is preliminary data.</text>
</comment>
<evidence type="ECO:0000256" key="2">
    <source>
        <dbReference type="ARBA" id="ARBA00023239"/>
    </source>
</evidence>
<evidence type="ECO:0000313" key="5">
    <source>
        <dbReference type="Proteomes" id="UP000772812"/>
    </source>
</evidence>
<evidence type="ECO:0000256" key="1">
    <source>
        <dbReference type="ARBA" id="ARBA00022723"/>
    </source>
</evidence>
<dbReference type="InterPro" id="IPR036409">
    <property type="entry name" value="Aldolase_II/adducin_N_sf"/>
</dbReference>
<dbReference type="Proteomes" id="UP000772812">
    <property type="component" value="Unassembled WGS sequence"/>
</dbReference>
<dbReference type="InterPro" id="IPR001303">
    <property type="entry name" value="Aldolase_II/adducin_N"/>
</dbReference>
<dbReference type="SMART" id="SM01007">
    <property type="entry name" value="Aldolase_II"/>
    <property type="match status" value="1"/>
</dbReference>
<dbReference type="SUPFAM" id="SSF53639">
    <property type="entry name" value="AraD/HMP-PK domain-like"/>
    <property type="match status" value="1"/>
</dbReference>
<dbReference type="PANTHER" id="PTHR22789:SF0">
    <property type="entry name" value="3-OXO-TETRONATE 4-PHOSPHATE DECARBOXYLASE-RELATED"/>
    <property type="match status" value="1"/>
</dbReference>
<dbReference type="InterPro" id="IPR050197">
    <property type="entry name" value="Aldolase_class_II_sugar_metab"/>
</dbReference>
<accession>A0ABS1GEY9</accession>
<name>A0ABS1GEY9_9AQUI</name>
<dbReference type="Pfam" id="PF00596">
    <property type="entry name" value="Aldolase_II"/>
    <property type="match status" value="1"/>
</dbReference>
<keyword evidence="2" id="KW-0456">Lyase</keyword>
<proteinExistence type="predicted"/>
<protein>
    <submittedName>
        <fullName evidence="4">Aldolase</fullName>
    </submittedName>
</protein>
<evidence type="ECO:0000313" key="4">
    <source>
        <dbReference type="EMBL" id="MBK3331495.1"/>
    </source>
</evidence>
<sequence length="191" mass="21116">MEKIIKEIIFTGKVLYAEGLVNSHAGNISVRQGSSIFITKTGAMLGYLTEEDIVKVPIYETSDMDRLASSELIVHRAIYQSTDYKAIIHAHPINAVALSFSLDREFTPIDNEGRLFLGTVPVIEVNNPSGSPELAKTLSSFFKTTEKNVVIVKKHGSFVAHNSLNYALKLTSDLEFCAKVYNLVNYGKSDN</sequence>
<dbReference type="RefSeq" id="WP_200672917.1">
    <property type="nucleotide sequence ID" value="NZ_JAACYA010000001.1"/>
</dbReference>
<organism evidence="4 5">
    <name type="scientific">Persephonella atlantica</name>
    <dbReference type="NCBI Taxonomy" id="2699429"/>
    <lineage>
        <taxon>Bacteria</taxon>
        <taxon>Pseudomonadati</taxon>
        <taxon>Aquificota</taxon>
        <taxon>Aquificia</taxon>
        <taxon>Aquificales</taxon>
        <taxon>Hydrogenothermaceae</taxon>
        <taxon>Persephonella</taxon>
    </lineage>
</organism>
<gene>
    <name evidence="4" type="ORF">GWK41_00270</name>
</gene>
<reference evidence="4 5" key="1">
    <citation type="journal article" date="2021" name="Syst. Appl. Microbiol.">
        <title>Persephonella atlantica sp. nov.: How to adapt to physico-chemical gradients in high temperature hydrothermal habitats.</title>
        <authorList>
            <person name="Francois D.X."/>
            <person name="Godfroy A."/>
            <person name="Mathien C."/>
            <person name="Aube J."/>
            <person name="Cathalot C."/>
            <person name="Lesongeur F."/>
            <person name="L'Haridon S."/>
            <person name="Philippon X."/>
            <person name="Roussel E.G."/>
        </authorList>
    </citation>
    <scope>NUCLEOTIDE SEQUENCE [LARGE SCALE GENOMIC DNA]</scope>
    <source>
        <strain evidence="4 5">MO1340</strain>
    </source>
</reference>
<evidence type="ECO:0000259" key="3">
    <source>
        <dbReference type="SMART" id="SM01007"/>
    </source>
</evidence>